<comment type="subcellular location">
    <subcellularLocation>
        <location evidence="1">Cell inner membrane</location>
        <topology evidence="1">Multi-pass membrane protein</topology>
    </subcellularLocation>
</comment>
<dbReference type="Pfam" id="PF06808">
    <property type="entry name" value="DctM"/>
    <property type="match status" value="1"/>
</dbReference>
<comment type="caution">
    <text evidence="4">The sequence shown here is derived from an EMBL/GenBank/DDBJ whole genome shotgun (WGS) entry which is preliminary data.</text>
</comment>
<dbReference type="InterPro" id="IPR011853">
    <property type="entry name" value="TRAP_DctM-Dct_fused"/>
</dbReference>
<keyword evidence="2" id="KW-0812">Transmembrane</keyword>
<evidence type="ECO:0000256" key="2">
    <source>
        <dbReference type="SAM" id="Phobius"/>
    </source>
</evidence>
<feature type="transmembrane region" description="Helical" evidence="2">
    <location>
        <begin position="436"/>
        <end position="461"/>
    </location>
</feature>
<dbReference type="EMBL" id="JAOQNS010000002">
    <property type="protein sequence ID" value="MCW2306703.1"/>
    <property type="molecule type" value="Genomic_DNA"/>
</dbReference>
<keyword evidence="5" id="KW-1185">Reference proteome</keyword>
<feature type="transmembrane region" description="Helical" evidence="2">
    <location>
        <begin position="169"/>
        <end position="191"/>
    </location>
</feature>
<protein>
    <submittedName>
        <fullName evidence="4">TRAP transporter 4TM/12TM fusion protein</fullName>
    </submittedName>
</protein>
<keyword evidence="1" id="KW-1003">Cell membrane</keyword>
<feature type="transmembrane region" description="Helical" evidence="2">
    <location>
        <begin position="12"/>
        <end position="31"/>
    </location>
</feature>
<feature type="transmembrane region" description="Helical" evidence="2">
    <location>
        <begin position="578"/>
        <end position="595"/>
    </location>
</feature>
<feature type="transmembrane region" description="Helical" evidence="2">
    <location>
        <begin position="289"/>
        <end position="311"/>
    </location>
</feature>
<reference evidence="5" key="1">
    <citation type="submission" date="2023-07" db="EMBL/GenBank/DDBJ databases">
        <title>Genome sequencing of Purple Non-Sulfur Bacteria from various extreme environments.</title>
        <authorList>
            <person name="Mayer M."/>
        </authorList>
    </citation>
    <scope>NUCLEOTIDE SEQUENCE [LARGE SCALE GENOMIC DNA]</scope>
    <source>
        <strain evidence="5">DSM 17935</strain>
    </source>
</reference>
<proteinExistence type="predicted"/>
<evidence type="ECO:0000313" key="5">
    <source>
        <dbReference type="Proteomes" id="UP001209755"/>
    </source>
</evidence>
<feature type="transmembrane region" description="Helical" evidence="2">
    <location>
        <begin position="550"/>
        <end position="571"/>
    </location>
</feature>
<dbReference type="PANTHER" id="PTHR43849">
    <property type="entry name" value="BLL3936 PROTEIN"/>
    <property type="match status" value="1"/>
</dbReference>
<feature type="transmembrane region" description="Helical" evidence="2">
    <location>
        <begin position="125"/>
        <end position="149"/>
    </location>
</feature>
<feature type="transmembrane region" description="Helical" evidence="2">
    <location>
        <begin position="396"/>
        <end position="424"/>
    </location>
</feature>
<gene>
    <name evidence="4" type="ORF">M2319_001022</name>
</gene>
<accession>A0ABT3H8I5</accession>
<dbReference type="PANTHER" id="PTHR43849:SF2">
    <property type="entry name" value="BLL3936 PROTEIN"/>
    <property type="match status" value="1"/>
</dbReference>
<dbReference type="InterPro" id="IPR010656">
    <property type="entry name" value="DctM"/>
</dbReference>
<feature type="domain" description="TRAP C4-dicarboxylate transport system permease DctM subunit" evidence="3">
    <location>
        <begin position="109"/>
        <end position="526"/>
    </location>
</feature>
<feature type="transmembrane region" description="Helical" evidence="2">
    <location>
        <begin position="343"/>
        <end position="376"/>
    </location>
</feature>
<evidence type="ECO:0000259" key="3">
    <source>
        <dbReference type="Pfam" id="PF06808"/>
    </source>
</evidence>
<name>A0ABT3H8I5_9HYPH</name>
<organism evidence="4 5">
    <name type="scientific">Rhodobium gokarnense</name>
    <dbReference type="NCBI Taxonomy" id="364296"/>
    <lineage>
        <taxon>Bacteria</taxon>
        <taxon>Pseudomonadati</taxon>
        <taxon>Pseudomonadota</taxon>
        <taxon>Alphaproteobacteria</taxon>
        <taxon>Hyphomicrobiales</taxon>
        <taxon>Rhodobiaceae</taxon>
        <taxon>Rhodobium</taxon>
    </lineage>
</organism>
<comment type="function">
    <text evidence="1">Part of the tripartite ATP-independent periplasmic (TRAP) transport system.</text>
</comment>
<dbReference type="RefSeq" id="WP_264600361.1">
    <property type="nucleotide sequence ID" value="NZ_JAOQNS010000002.1"/>
</dbReference>
<dbReference type="NCBIfam" id="TIGR02123">
    <property type="entry name" value="TRAP_fused"/>
    <property type="match status" value="1"/>
</dbReference>
<keyword evidence="1" id="KW-0997">Cell inner membrane</keyword>
<keyword evidence="2" id="KW-0472">Membrane</keyword>
<feature type="transmembrane region" description="Helical" evidence="2">
    <location>
        <begin position="257"/>
        <end position="283"/>
    </location>
</feature>
<feature type="transmembrane region" description="Helical" evidence="2">
    <location>
        <begin position="481"/>
        <end position="509"/>
    </location>
</feature>
<sequence length="628" mass="66094">MRNLTGPSRYIVRTWLAVTAAVHFYFTFAGFPEPLKLASLHLALAVPPVFLIYPARPSSPRSRPSVFDAVLALMALLPSLYIYFNTARIYARSPFLDAPTTVELVLGTVMTLVVLEAVRRALSMALSILVGIVIAYMFVCDLLPGIWYYRDLPFAQVVDITYLMNGSGLYGQLTGISATIVASFLVFGAFLQASGMGRLFMNLGTFLAGRYAGGPAKVAVVESGLFGMTSGSSVANVVVTGGVTIPEMKRLGFTPQLAGGIEAASSVGGLIMPPIMGAAAFVMAEMISVPYLSIVQSAILGAFLYYLGIFVSVHFQSKRLGIDALAKDEIAGWRDILKDIHFAIPLVVLLTLMTMGFSPYFAAFWGTIAVVASAWLRSHSRMGPATILNALIDAGATIGVIAVAVAAAGIITAGLTSTGLLIAFTGIIKMLAGDSLLLLVLLVAVSCLFLGMGVPTTPAYIVTAAIGAPLLAEQSSASLMAIHLFVLYFAVLADATPPVAAASYAAAAIANANPLKTGVQAFRMAVGGFIVGISFIFEPGLTLDGTAWEIGTTVLAVSSGIVLISLAYVGFTDRPLPMWLRLVLFFGGAACALWHSAPELIRGLAGYGLLLATLYGPRLRDVSFRTAL</sequence>
<evidence type="ECO:0000256" key="1">
    <source>
        <dbReference type="RuleBase" id="RU369079"/>
    </source>
</evidence>
<feature type="transmembrane region" description="Helical" evidence="2">
    <location>
        <begin position="521"/>
        <end position="538"/>
    </location>
</feature>
<keyword evidence="2" id="KW-1133">Transmembrane helix</keyword>
<evidence type="ECO:0000313" key="4">
    <source>
        <dbReference type="EMBL" id="MCW2306703.1"/>
    </source>
</evidence>
<keyword evidence="1" id="KW-0813">Transport</keyword>
<feature type="transmembrane region" description="Helical" evidence="2">
    <location>
        <begin position="66"/>
        <end position="84"/>
    </location>
</feature>
<feature type="transmembrane region" description="Helical" evidence="2">
    <location>
        <begin position="37"/>
        <end position="54"/>
    </location>
</feature>
<dbReference type="Proteomes" id="UP001209755">
    <property type="component" value="Unassembled WGS sequence"/>
</dbReference>